<dbReference type="Proteomes" id="UP000438429">
    <property type="component" value="Unassembled WGS sequence"/>
</dbReference>
<sequence length="221" mass="24374">MNKIILLNVDDSSLLAPGRGGRGERSGDVTPMFDNDVKMKADDFITVTNVVESDTSNIACSHNQGVKEHVERSELPVRFPSTLPKQVTSVTEDEHTTRKHFFLVERPPQGRRKQSVSVAPAAMTMIIYDSVCSRSVVEQEVSVDSLPEGEGERGDVEKPATGLMTSRLQNVFGRRVSRRPRTVTTTPTIPHDDENKRVTTRGWAAAAASASTCDLLNYVFM</sequence>
<dbReference type="AlphaFoldDB" id="A0A6A4T0Z1"/>
<dbReference type="EMBL" id="VEVO01000009">
    <property type="protein sequence ID" value="KAF0036921.1"/>
    <property type="molecule type" value="Genomic_DNA"/>
</dbReference>
<name>A0A6A4T0Z1_SCOMX</name>
<gene>
    <name evidence="1" type="ORF">F2P81_009795</name>
</gene>
<accession>A0A6A4T0Z1</accession>
<evidence type="ECO:0000313" key="1">
    <source>
        <dbReference type="EMBL" id="KAF0036921.1"/>
    </source>
</evidence>
<evidence type="ECO:0000313" key="2">
    <source>
        <dbReference type="Proteomes" id="UP000438429"/>
    </source>
</evidence>
<protein>
    <submittedName>
        <fullName evidence="1">Uncharacterized protein</fullName>
    </submittedName>
</protein>
<organism evidence="1 2">
    <name type="scientific">Scophthalmus maximus</name>
    <name type="common">Turbot</name>
    <name type="synonym">Psetta maxima</name>
    <dbReference type="NCBI Taxonomy" id="52904"/>
    <lineage>
        <taxon>Eukaryota</taxon>
        <taxon>Metazoa</taxon>
        <taxon>Chordata</taxon>
        <taxon>Craniata</taxon>
        <taxon>Vertebrata</taxon>
        <taxon>Euteleostomi</taxon>
        <taxon>Actinopterygii</taxon>
        <taxon>Neopterygii</taxon>
        <taxon>Teleostei</taxon>
        <taxon>Neoteleostei</taxon>
        <taxon>Acanthomorphata</taxon>
        <taxon>Carangaria</taxon>
        <taxon>Pleuronectiformes</taxon>
        <taxon>Pleuronectoidei</taxon>
        <taxon>Scophthalmidae</taxon>
        <taxon>Scophthalmus</taxon>
    </lineage>
</organism>
<reference evidence="1 2" key="1">
    <citation type="submission" date="2019-06" db="EMBL/GenBank/DDBJ databases">
        <title>Draft genomes of female and male turbot (Scophthalmus maximus).</title>
        <authorList>
            <person name="Xu H."/>
            <person name="Xu X.-W."/>
            <person name="Shao C."/>
            <person name="Chen S."/>
        </authorList>
    </citation>
    <scope>NUCLEOTIDE SEQUENCE [LARGE SCALE GENOMIC DNA]</scope>
    <source>
        <strain evidence="1">Ysfricsl-2016a</strain>
        <tissue evidence="1">Blood</tissue>
    </source>
</reference>
<comment type="caution">
    <text evidence="1">The sequence shown here is derived from an EMBL/GenBank/DDBJ whole genome shotgun (WGS) entry which is preliminary data.</text>
</comment>
<proteinExistence type="predicted"/>